<proteinExistence type="predicted"/>
<accession>A0ABR5HLY3</accession>
<dbReference type="Pfam" id="PF11776">
    <property type="entry name" value="RcnB"/>
    <property type="match status" value="1"/>
</dbReference>
<protein>
    <submittedName>
        <fullName evidence="2">Transmembrane protein</fullName>
    </submittedName>
</protein>
<evidence type="ECO:0000313" key="2">
    <source>
        <dbReference type="EMBL" id="KMQ80365.1"/>
    </source>
</evidence>
<dbReference type="Proteomes" id="UP000242951">
    <property type="component" value="Unassembled WGS sequence"/>
</dbReference>
<reference evidence="2 3" key="1">
    <citation type="submission" date="2015-06" db="EMBL/GenBank/DDBJ databases">
        <title>Comparative genomics of Burkholderia leaf nodule symbionts.</title>
        <authorList>
            <person name="Carlier A."/>
            <person name="Eberl L."/>
            <person name="Pinto-Carbo M."/>
        </authorList>
    </citation>
    <scope>NUCLEOTIDE SEQUENCE [LARGE SCALE GENOMIC DNA]</scope>
    <source>
        <strain evidence="2 3">UZHbot3</strain>
    </source>
</reference>
<gene>
    <name evidence="2" type="ORF">BPMI_02333c</name>
</gene>
<keyword evidence="2" id="KW-0812">Transmembrane</keyword>
<comment type="caution">
    <text evidence="2">The sequence shown here is derived from an EMBL/GenBank/DDBJ whole genome shotgun (WGS) entry which is preliminary data.</text>
</comment>
<organism evidence="2 3">
    <name type="scientific">Candidatus Burkholderia pumila</name>
    <dbReference type="NCBI Taxonomy" id="1090375"/>
    <lineage>
        <taxon>Bacteria</taxon>
        <taxon>Pseudomonadati</taxon>
        <taxon>Pseudomonadota</taxon>
        <taxon>Betaproteobacteria</taxon>
        <taxon>Burkholderiales</taxon>
        <taxon>Burkholderiaceae</taxon>
        <taxon>Burkholderia</taxon>
    </lineage>
</organism>
<dbReference type="EMBL" id="LELG01000100">
    <property type="protein sequence ID" value="KMQ80365.1"/>
    <property type="molecule type" value="Genomic_DNA"/>
</dbReference>
<evidence type="ECO:0000313" key="3">
    <source>
        <dbReference type="Proteomes" id="UP000242951"/>
    </source>
</evidence>
<feature type="compositionally biased region" description="Basic and acidic residues" evidence="1">
    <location>
        <begin position="83"/>
        <end position="107"/>
    </location>
</feature>
<feature type="region of interest" description="Disordered" evidence="1">
    <location>
        <begin position="47"/>
        <end position="107"/>
    </location>
</feature>
<dbReference type="InterPro" id="IPR024572">
    <property type="entry name" value="RcnB"/>
</dbReference>
<dbReference type="Gene3D" id="3.10.450.160">
    <property type="entry name" value="inner membrane protein cigr"/>
    <property type="match status" value="1"/>
</dbReference>
<keyword evidence="2" id="KW-0472">Membrane</keyword>
<keyword evidence="3" id="KW-1185">Reference proteome</keyword>
<sequence>MDRRASQLRTDESQINVIEECEYEEEPNRRGIALLCASMGLAATASFAQPAPGHPGSPCHDQMHGDQRSGPGHSPASAMNDHGPVHGPEHVDNGPRHPDWRKDERQSNDYRDHEYVVDNWHERGLRKPPRGYISGWRRRGLSAGRGDVGIIAQVILSQ</sequence>
<name>A0ABR5HLY3_9BURK</name>
<evidence type="ECO:0000256" key="1">
    <source>
        <dbReference type="SAM" id="MobiDB-lite"/>
    </source>
</evidence>